<dbReference type="InterPro" id="IPR010982">
    <property type="entry name" value="Lambda_DNA-bd_dom_sf"/>
</dbReference>
<proteinExistence type="predicted"/>
<gene>
    <name evidence="1" type="ORF">HMPREF9442_02165</name>
</gene>
<keyword evidence="2" id="KW-1185">Reference proteome</keyword>
<evidence type="ECO:0000313" key="1">
    <source>
        <dbReference type="EMBL" id="EGG52720.1"/>
    </source>
</evidence>
<dbReference type="GO" id="GO:0003677">
    <property type="term" value="F:DNA binding"/>
    <property type="evidence" value="ECO:0007669"/>
    <property type="project" value="InterPro"/>
</dbReference>
<dbReference type="RefSeq" id="WP_008618897.1">
    <property type="nucleotide sequence ID" value="NZ_LR215980.1"/>
</dbReference>
<dbReference type="SUPFAM" id="SSF47413">
    <property type="entry name" value="lambda repressor-like DNA-binding domains"/>
    <property type="match status" value="1"/>
</dbReference>
<evidence type="ECO:0000313" key="2">
    <source>
        <dbReference type="Proteomes" id="UP000005546"/>
    </source>
</evidence>
<dbReference type="STRING" id="762982.HMPREF9442_02165"/>
<sequence length="81" mass="9362">MLHIGQLIACTLHEQGRTVTWFARQLCCTRPNVYKIFGKENIDISLLWRISCILHHDFFGDLSQEMKCDVNFSLPFSSGTE</sequence>
<dbReference type="OrthoDB" id="1045046at2"/>
<dbReference type="eggNOG" id="ENOG5033NAS">
    <property type="taxonomic scope" value="Bacteria"/>
</dbReference>
<organism evidence="1 2">
    <name type="scientific">Paraprevotella xylaniphila YIT 11841</name>
    <dbReference type="NCBI Taxonomy" id="762982"/>
    <lineage>
        <taxon>Bacteria</taxon>
        <taxon>Pseudomonadati</taxon>
        <taxon>Bacteroidota</taxon>
        <taxon>Bacteroidia</taxon>
        <taxon>Bacteroidales</taxon>
        <taxon>Prevotellaceae</taxon>
        <taxon>Paraprevotella</taxon>
    </lineage>
</organism>
<dbReference type="GeneID" id="98399224"/>
<dbReference type="AlphaFoldDB" id="F3QVD9"/>
<accession>F3QVD9</accession>
<dbReference type="EMBL" id="AFBR01000065">
    <property type="protein sequence ID" value="EGG52720.1"/>
    <property type="molecule type" value="Genomic_DNA"/>
</dbReference>
<dbReference type="HOGENOM" id="CLU_168061_1_0_10"/>
<dbReference type="Proteomes" id="UP000005546">
    <property type="component" value="Unassembled WGS sequence"/>
</dbReference>
<name>F3QVD9_9BACT</name>
<comment type="caution">
    <text evidence="1">The sequence shown here is derived from an EMBL/GenBank/DDBJ whole genome shotgun (WGS) entry which is preliminary data.</text>
</comment>
<protein>
    <recommendedName>
        <fullName evidence="3">XRE family transcriptional regulator</fullName>
    </recommendedName>
</protein>
<reference evidence="1 2" key="1">
    <citation type="submission" date="2011-02" db="EMBL/GenBank/DDBJ databases">
        <authorList>
            <person name="Weinstock G."/>
            <person name="Sodergren E."/>
            <person name="Clifton S."/>
            <person name="Fulton L."/>
            <person name="Fulton B."/>
            <person name="Courtney L."/>
            <person name="Fronick C."/>
            <person name="Harrison M."/>
            <person name="Strong C."/>
            <person name="Farmer C."/>
            <person name="Delahaunty K."/>
            <person name="Markovic C."/>
            <person name="Hall O."/>
            <person name="Minx P."/>
            <person name="Tomlinson C."/>
            <person name="Mitreva M."/>
            <person name="Hou S."/>
            <person name="Chen J."/>
            <person name="Wollam A."/>
            <person name="Pepin K.H."/>
            <person name="Johnson M."/>
            <person name="Bhonagiri V."/>
            <person name="Zhang X."/>
            <person name="Suruliraj S."/>
            <person name="Warren W."/>
            <person name="Chinwalla A."/>
            <person name="Mardis E.R."/>
            <person name="Wilson R.K."/>
        </authorList>
    </citation>
    <scope>NUCLEOTIDE SEQUENCE [LARGE SCALE GENOMIC DNA]</scope>
    <source>
        <strain evidence="1 2">YIT 11841</strain>
    </source>
</reference>
<evidence type="ECO:0008006" key="3">
    <source>
        <dbReference type="Google" id="ProtNLM"/>
    </source>
</evidence>